<dbReference type="GO" id="GO:0016787">
    <property type="term" value="F:hydrolase activity"/>
    <property type="evidence" value="ECO:0007669"/>
    <property type="project" value="UniProtKB-KW"/>
</dbReference>
<keyword evidence="5" id="KW-1185">Reference proteome</keyword>
<dbReference type="RefSeq" id="WP_189212083.1">
    <property type="nucleotide sequence ID" value="NZ_BMRB01000003.1"/>
</dbReference>
<gene>
    <name evidence="4" type="ORF">GCM10010171_40400</name>
</gene>
<evidence type="ECO:0000256" key="2">
    <source>
        <dbReference type="ARBA" id="ARBA00022801"/>
    </source>
</evidence>
<protein>
    <submittedName>
        <fullName evidence="4">Ribonuclease N1</fullName>
    </submittedName>
</protein>
<evidence type="ECO:0000313" key="4">
    <source>
        <dbReference type="EMBL" id="GGS41629.1"/>
    </source>
</evidence>
<evidence type="ECO:0000313" key="5">
    <source>
        <dbReference type="Proteomes" id="UP000660680"/>
    </source>
</evidence>
<feature type="region of interest" description="Disordered" evidence="3">
    <location>
        <begin position="61"/>
        <end position="81"/>
    </location>
</feature>
<dbReference type="InterPro" id="IPR000026">
    <property type="entry name" value="N1-like"/>
</dbReference>
<name>A0A918GJC7_9PSEU</name>
<dbReference type="Gene3D" id="3.10.450.30">
    <property type="entry name" value="Microbial ribonucleases"/>
    <property type="match status" value="1"/>
</dbReference>
<dbReference type="Proteomes" id="UP000660680">
    <property type="component" value="Unassembled WGS sequence"/>
</dbReference>
<dbReference type="EMBL" id="BMRB01000003">
    <property type="protein sequence ID" value="GGS41629.1"/>
    <property type="molecule type" value="Genomic_DNA"/>
</dbReference>
<proteinExistence type="predicted"/>
<evidence type="ECO:0000256" key="3">
    <source>
        <dbReference type="SAM" id="MobiDB-lite"/>
    </source>
</evidence>
<sequence>MGSRRRITLALVALVALVVGGWLVRDLSTGADTPAPESGLPVVALSALPAEAAETWELIRRGGPFPHPDRDGSTFGNREGLLPERERGYYKEYTVPTPGSPDRGARRLVTGSAEELYYTDDHYESFVSVDTAR</sequence>
<dbReference type="InterPro" id="IPR016191">
    <property type="entry name" value="Ribonuclease/ribotoxin"/>
</dbReference>
<dbReference type="SUPFAM" id="SSF53933">
    <property type="entry name" value="Microbial ribonucleases"/>
    <property type="match status" value="1"/>
</dbReference>
<reference evidence="4" key="2">
    <citation type="submission" date="2020-09" db="EMBL/GenBank/DDBJ databases">
        <authorList>
            <person name="Sun Q."/>
            <person name="Ohkuma M."/>
        </authorList>
    </citation>
    <scope>NUCLEOTIDE SEQUENCE</scope>
    <source>
        <strain evidence="4">JCM 3276</strain>
    </source>
</reference>
<comment type="caution">
    <text evidence="4">The sequence shown here is derived from an EMBL/GenBank/DDBJ whole genome shotgun (WGS) entry which is preliminary data.</text>
</comment>
<keyword evidence="1" id="KW-0540">Nuclease</keyword>
<dbReference type="GO" id="GO:0003723">
    <property type="term" value="F:RNA binding"/>
    <property type="evidence" value="ECO:0007669"/>
    <property type="project" value="InterPro"/>
</dbReference>
<evidence type="ECO:0000256" key="1">
    <source>
        <dbReference type="ARBA" id="ARBA00022722"/>
    </source>
</evidence>
<dbReference type="GO" id="GO:0004521">
    <property type="term" value="F:RNA endonuclease activity"/>
    <property type="evidence" value="ECO:0007669"/>
    <property type="project" value="InterPro"/>
</dbReference>
<accession>A0A918GJC7</accession>
<dbReference type="AlphaFoldDB" id="A0A918GJC7"/>
<dbReference type="Pfam" id="PF00545">
    <property type="entry name" value="Ribonuclease"/>
    <property type="match status" value="1"/>
</dbReference>
<organism evidence="4 5">
    <name type="scientific">Actinokineospora fastidiosa</name>
    <dbReference type="NCBI Taxonomy" id="1816"/>
    <lineage>
        <taxon>Bacteria</taxon>
        <taxon>Bacillati</taxon>
        <taxon>Actinomycetota</taxon>
        <taxon>Actinomycetes</taxon>
        <taxon>Pseudonocardiales</taxon>
        <taxon>Pseudonocardiaceae</taxon>
        <taxon>Actinokineospora</taxon>
    </lineage>
</organism>
<keyword evidence="2" id="KW-0378">Hydrolase</keyword>
<reference evidence="4" key="1">
    <citation type="journal article" date="2014" name="Int. J. Syst. Evol. Microbiol.">
        <title>Complete genome sequence of Corynebacterium casei LMG S-19264T (=DSM 44701T), isolated from a smear-ripened cheese.</title>
        <authorList>
            <consortium name="US DOE Joint Genome Institute (JGI-PGF)"/>
            <person name="Walter F."/>
            <person name="Albersmeier A."/>
            <person name="Kalinowski J."/>
            <person name="Ruckert C."/>
        </authorList>
    </citation>
    <scope>NUCLEOTIDE SEQUENCE</scope>
    <source>
        <strain evidence="4">JCM 3276</strain>
    </source>
</reference>